<evidence type="ECO:0000313" key="4">
    <source>
        <dbReference type="Proteomes" id="UP000005850"/>
    </source>
</evidence>
<dbReference type="HOGENOM" id="CLU_2697387_0_0_9"/>
<dbReference type="Proteomes" id="UP000005850">
    <property type="component" value="Chromosome"/>
</dbReference>
<feature type="signal peptide" evidence="2">
    <location>
        <begin position="1"/>
        <end position="22"/>
    </location>
</feature>
<dbReference type="RefSeq" id="WP_003335151.1">
    <property type="nucleotide sequence ID" value="NZ_CP007806.1"/>
</dbReference>
<evidence type="ECO:0000256" key="1">
    <source>
        <dbReference type="SAM" id="MobiDB-lite"/>
    </source>
</evidence>
<gene>
    <name evidence="3" type="ORF">BRLA_c009890</name>
</gene>
<evidence type="ECO:0000313" key="3">
    <source>
        <dbReference type="EMBL" id="AIG25329.1"/>
    </source>
</evidence>
<protein>
    <submittedName>
        <fullName evidence="3">Uncharacterized protein</fullName>
    </submittedName>
</protein>
<organism evidence="3 4">
    <name type="scientific">Brevibacillus laterosporus LMG 15441</name>
    <dbReference type="NCBI Taxonomy" id="1042163"/>
    <lineage>
        <taxon>Bacteria</taxon>
        <taxon>Bacillati</taxon>
        <taxon>Bacillota</taxon>
        <taxon>Bacilli</taxon>
        <taxon>Bacillales</taxon>
        <taxon>Paenibacillaceae</taxon>
        <taxon>Brevibacillus</taxon>
    </lineage>
</organism>
<name>A0A075R0F7_BRELA</name>
<accession>A0A075R0F7</accession>
<dbReference type="STRING" id="1042163.BRLA_c009890"/>
<feature type="compositionally biased region" description="Basic and acidic residues" evidence="1">
    <location>
        <begin position="40"/>
        <end position="61"/>
    </location>
</feature>
<feature type="region of interest" description="Disordered" evidence="1">
    <location>
        <begin position="24"/>
        <end position="73"/>
    </location>
</feature>
<keyword evidence="2" id="KW-0732">Signal</keyword>
<dbReference type="KEGG" id="blr:BRLA_c009890"/>
<proteinExistence type="predicted"/>
<dbReference type="EMBL" id="CP007806">
    <property type="protein sequence ID" value="AIG25329.1"/>
    <property type="molecule type" value="Genomic_DNA"/>
</dbReference>
<sequence>MKKVLIVIGLVMAFTAPTAALADNGAKPIDYSSGTGLGNNDKEKDNNCTENSTEKDNHGTDQGRICDNGARPK</sequence>
<evidence type="ECO:0000256" key="2">
    <source>
        <dbReference type="SAM" id="SignalP"/>
    </source>
</evidence>
<feature type="chain" id="PRO_5001709417" evidence="2">
    <location>
        <begin position="23"/>
        <end position="73"/>
    </location>
</feature>
<dbReference type="AlphaFoldDB" id="A0A075R0F7"/>
<keyword evidence="4" id="KW-1185">Reference proteome</keyword>
<reference evidence="3 4" key="1">
    <citation type="journal article" date="2011" name="J. Bacteriol.">
        <title>Genome sequence of Brevibacillus laterosporus LMG 15441, a pathogen of invertebrates.</title>
        <authorList>
            <person name="Djukic M."/>
            <person name="Poehlein A."/>
            <person name="Thurmer A."/>
            <person name="Daniel R."/>
        </authorList>
    </citation>
    <scope>NUCLEOTIDE SEQUENCE [LARGE SCALE GENOMIC DNA]</scope>
    <source>
        <strain evidence="3 4">LMG 15441</strain>
    </source>
</reference>